<dbReference type="GO" id="GO:0005743">
    <property type="term" value="C:mitochondrial inner membrane"/>
    <property type="evidence" value="ECO:0007669"/>
    <property type="project" value="UniProtKB-SubCell"/>
</dbReference>
<name>A0A7R6D7I1_9CRUS</name>
<dbReference type="InterPro" id="IPR045187">
    <property type="entry name" value="CcO_II"/>
</dbReference>
<dbReference type="EMBL" id="KY310671">
    <property type="protein sequence ID" value="ASV72595.1"/>
    <property type="molecule type" value="Genomic_DNA"/>
</dbReference>
<keyword evidence="5 18" id="KW-0813">Transport</keyword>
<keyword evidence="8 18" id="KW-0479">Metal-binding</keyword>
<keyword evidence="7 18" id="KW-0812">Transmembrane</keyword>
<dbReference type="InterPro" id="IPR011759">
    <property type="entry name" value="Cyt_c_oxidase_su2_TM_dom"/>
</dbReference>
<feature type="transmembrane region" description="Helical" evidence="19">
    <location>
        <begin position="63"/>
        <end position="85"/>
    </location>
</feature>
<protein>
    <recommendedName>
        <fullName evidence="4 18">Cytochrome c oxidase subunit 2</fullName>
    </recommendedName>
</protein>
<evidence type="ECO:0000256" key="17">
    <source>
        <dbReference type="ARBA" id="ARBA00049512"/>
    </source>
</evidence>
<dbReference type="InterPro" id="IPR001505">
    <property type="entry name" value="Copper_CuA"/>
</dbReference>
<comment type="subunit">
    <text evidence="3">Component of the cytochrome c oxidase (complex IV, CIV), a multisubunit enzyme composed of a catalytic core of 3 subunits and several supernumerary subunits. The complex exists as a monomer or a dimer and forms supercomplexes (SCs) in the inner mitochondrial membrane with ubiquinol-cytochrome c oxidoreductase (cytochrome b-c1 complex, complex III, CIII).</text>
</comment>
<accession>A0A7R6D7I1</accession>
<evidence type="ECO:0000256" key="14">
    <source>
        <dbReference type="ARBA" id="ARBA00023008"/>
    </source>
</evidence>
<keyword evidence="16 18" id="KW-0472">Membrane</keyword>
<comment type="catalytic activity">
    <reaction evidence="17">
        <text>4 Fe(II)-[cytochrome c] + O2 + 8 H(+)(in) = 4 Fe(III)-[cytochrome c] + 2 H2O + 4 H(+)(out)</text>
        <dbReference type="Rhea" id="RHEA:11436"/>
        <dbReference type="Rhea" id="RHEA-COMP:10350"/>
        <dbReference type="Rhea" id="RHEA-COMP:14399"/>
        <dbReference type="ChEBI" id="CHEBI:15377"/>
        <dbReference type="ChEBI" id="CHEBI:15378"/>
        <dbReference type="ChEBI" id="CHEBI:15379"/>
        <dbReference type="ChEBI" id="CHEBI:29033"/>
        <dbReference type="ChEBI" id="CHEBI:29034"/>
        <dbReference type="EC" id="7.1.1.9"/>
    </reaction>
    <physiologicalReaction direction="left-to-right" evidence="17">
        <dbReference type="Rhea" id="RHEA:11437"/>
    </physiologicalReaction>
</comment>
<dbReference type="AlphaFoldDB" id="A0A7R6D7I1"/>
<feature type="domain" description="Cytochrome oxidase subunit II copper A binding" evidence="20">
    <location>
        <begin position="92"/>
        <end position="214"/>
    </location>
</feature>
<dbReference type="Gene3D" id="1.10.287.90">
    <property type="match status" value="1"/>
</dbReference>
<evidence type="ECO:0000256" key="19">
    <source>
        <dbReference type="SAM" id="Phobius"/>
    </source>
</evidence>
<dbReference type="InterPro" id="IPR008972">
    <property type="entry name" value="Cupredoxin"/>
</dbReference>
<keyword evidence="15 18" id="KW-0496">Mitochondrion</keyword>
<evidence type="ECO:0000256" key="15">
    <source>
        <dbReference type="ARBA" id="ARBA00023128"/>
    </source>
</evidence>
<evidence type="ECO:0000256" key="10">
    <source>
        <dbReference type="ARBA" id="ARBA00022842"/>
    </source>
</evidence>
<comment type="subcellular location">
    <subcellularLocation>
        <location evidence="1 18">Mitochondrion inner membrane</location>
        <topology evidence="1 18">Multi-pass membrane protein</topology>
    </subcellularLocation>
</comment>
<comment type="similarity">
    <text evidence="2 18">Belongs to the cytochrome c oxidase subunit 2 family.</text>
</comment>
<keyword evidence="6 18" id="KW-0679">Respiratory chain</keyword>
<evidence type="ECO:0000256" key="2">
    <source>
        <dbReference type="ARBA" id="ARBA00007866"/>
    </source>
</evidence>
<dbReference type="PROSITE" id="PS50999">
    <property type="entry name" value="COX2_TM"/>
    <property type="match status" value="1"/>
</dbReference>
<dbReference type="InterPro" id="IPR036257">
    <property type="entry name" value="Cyt_c_oxidase_su2_TM_sf"/>
</dbReference>
<dbReference type="GO" id="GO:0004129">
    <property type="term" value="F:cytochrome-c oxidase activity"/>
    <property type="evidence" value="ECO:0007669"/>
    <property type="project" value="UniProtKB-EC"/>
</dbReference>
<dbReference type="PANTHER" id="PTHR22888">
    <property type="entry name" value="CYTOCHROME C OXIDASE, SUBUNIT II"/>
    <property type="match status" value="1"/>
</dbReference>
<feature type="transmembrane region" description="Helical" evidence="19">
    <location>
        <begin position="27"/>
        <end position="47"/>
    </location>
</feature>
<dbReference type="GO" id="GO:0005507">
    <property type="term" value="F:copper ion binding"/>
    <property type="evidence" value="ECO:0007669"/>
    <property type="project" value="InterPro"/>
</dbReference>
<sequence length="214" mass="24623">MNTWNTLNFFDSSSPLMEQLIMFHDHIMLILMLILSLVSVMMISLFFNKFSNRYLLEGQQIEIFWTILPALILVFIALPSLRLLYLSDESSSSLATVKVIGSQWYWTYENINMENQKEMNSYMLPEINMNSFRLLDVDNRLSLLCNKMVRMMITSSDVIHSWTLPTSGVKVDAIPGRLNQTNMLITRPGVYYGQCSEICGAQHSFMPIVVEVGI</sequence>
<keyword evidence="12 18" id="KW-0249">Electron transport</keyword>
<dbReference type="Pfam" id="PF00116">
    <property type="entry name" value="COX2"/>
    <property type="match status" value="1"/>
</dbReference>
<dbReference type="PRINTS" id="PR01166">
    <property type="entry name" value="CYCOXIDASEII"/>
</dbReference>
<evidence type="ECO:0000256" key="13">
    <source>
        <dbReference type="ARBA" id="ARBA00022989"/>
    </source>
</evidence>
<feature type="domain" description="Cytochrome oxidase subunit II transmembrane region profile" evidence="21">
    <location>
        <begin position="1"/>
        <end position="91"/>
    </location>
</feature>
<keyword evidence="13 19" id="KW-1133">Transmembrane helix</keyword>
<keyword evidence="11" id="KW-1278">Translocase</keyword>
<keyword evidence="10" id="KW-0460">Magnesium</keyword>
<organism evidence="22">
    <name type="scientific">Bathynella cf. rufa JHS-2017</name>
    <dbReference type="NCBI Taxonomy" id="2029186"/>
    <lineage>
        <taxon>Eukaryota</taxon>
        <taxon>Metazoa</taxon>
        <taxon>Ecdysozoa</taxon>
        <taxon>Arthropoda</taxon>
        <taxon>Crustacea</taxon>
        <taxon>Multicrustacea</taxon>
        <taxon>Malacostraca</taxon>
        <taxon>Eumalacostraca</taxon>
        <taxon>Syncarida</taxon>
        <taxon>Bathynellacea</taxon>
        <taxon>Bathynellidae</taxon>
        <taxon>Bathynella</taxon>
    </lineage>
</organism>
<dbReference type="PANTHER" id="PTHR22888:SF9">
    <property type="entry name" value="CYTOCHROME C OXIDASE SUBUNIT 2"/>
    <property type="match status" value="1"/>
</dbReference>
<keyword evidence="14 18" id="KW-0186">Copper</keyword>
<evidence type="ECO:0000256" key="4">
    <source>
        <dbReference type="ARBA" id="ARBA00015946"/>
    </source>
</evidence>
<evidence type="ECO:0000256" key="6">
    <source>
        <dbReference type="ARBA" id="ARBA00022660"/>
    </source>
</evidence>
<reference evidence="22" key="1">
    <citation type="submission" date="2016-12" db="EMBL/GenBank/DDBJ databases">
        <title>A first mitochondrial genomes of three bathynellaceans (Malacostraca: Syncarida: Bathynellacea), and their phylogenetic position in Malacostraca.</title>
        <authorList>
            <person name="Song J.-H."/>
            <person name="Cho J.-L."/>
            <person name="Min G.-S."/>
        </authorList>
    </citation>
    <scope>NUCLEOTIDE SEQUENCE</scope>
    <source>
        <strain evidence="22">C</strain>
    </source>
</reference>
<dbReference type="GO" id="GO:0042773">
    <property type="term" value="P:ATP synthesis coupled electron transport"/>
    <property type="evidence" value="ECO:0007669"/>
    <property type="project" value="TreeGrafter"/>
</dbReference>
<dbReference type="PROSITE" id="PS00078">
    <property type="entry name" value="COX2"/>
    <property type="match status" value="1"/>
</dbReference>
<evidence type="ECO:0000259" key="21">
    <source>
        <dbReference type="PROSITE" id="PS50999"/>
    </source>
</evidence>
<evidence type="ECO:0000259" key="20">
    <source>
        <dbReference type="PROSITE" id="PS50857"/>
    </source>
</evidence>
<dbReference type="PROSITE" id="PS50857">
    <property type="entry name" value="COX2_CUA"/>
    <property type="match status" value="1"/>
</dbReference>
<keyword evidence="9 18" id="KW-0999">Mitochondrion inner membrane</keyword>
<evidence type="ECO:0000256" key="1">
    <source>
        <dbReference type="ARBA" id="ARBA00004448"/>
    </source>
</evidence>
<dbReference type="Pfam" id="PF02790">
    <property type="entry name" value="COX2_TM"/>
    <property type="match status" value="1"/>
</dbReference>
<evidence type="ECO:0000256" key="3">
    <source>
        <dbReference type="ARBA" id="ARBA00011164"/>
    </source>
</evidence>
<dbReference type="SUPFAM" id="SSF81464">
    <property type="entry name" value="Cytochrome c oxidase subunit II-like, transmembrane region"/>
    <property type="match status" value="1"/>
</dbReference>
<geneLocation type="mitochondrion" evidence="22"/>
<comment type="cofactor">
    <cofactor evidence="18">
        <name>Cu cation</name>
        <dbReference type="ChEBI" id="CHEBI:23378"/>
    </cofactor>
    <text evidence="18">Binds a copper A center.</text>
</comment>
<evidence type="ECO:0000256" key="9">
    <source>
        <dbReference type="ARBA" id="ARBA00022792"/>
    </source>
</evidence>
<comment type="function">
    <text evidence="18">Component of the cytochrome c oxidase, the last enzyme in the mitochondrial electron transport chain which drives oxidative phosphorylation. The respiratory chain contains 3 multisubunit complexes succinate dehydrogenase (complex II, CII), ubiquinol-cytochrome c oxidoreductase (cytochrome b-c1 complex, complex III, CIII) and cytochrome c oxidase (complex IV, CIV), that cooperate to transfer electrons derived from NADH and succinate to molecular oxygen, creating an electrochemical gradient over the inner membrane that drives transmembrane transport and the ATP synthase. Cytochrome c oxidase is the component of the respiratory chain that catalyzes the reduction of oxygen to water. Electrons originating from reduced cytochrome c in the intermembrane space (IMS) are transferred via the dinuclear copper A center (CU(A)) of subunit 2 and heme A of subunit 1 to the active site in subunit 1, a binuclear center (BNC) formed by heme A3 and copper B (CU(B)). The BNC reduces molecular oxygen to 2 water molecules using 4 electrons from cytochrome c in the IMS and 4 protons from the mitochondrial matrix.</text>
</comment>
<evidence type="ECO:0000256" key="16">
    <source>
        <dbReference type="ARBA" id="ARBA00023136"/>
    </source>
</evidence>
<dbReference type="SUPFAM" id="SSF49503">
    <property type="entry name" value="Cupredoxins"/>
    <property type="match status" value="1"/>
</dbReference>
<dbReference type="InterPro" id="IPR002429">
    <property type="entry name" value="CcO_II-like_C"/>
</dbReference>
<gene>
    <name evidence="22" type="primary">cox2</name>
</gene>
<evidence type="ECO:0000256" key="8">
    <source>
        <dbReference type="ARBA" id="ARBA00022723"/>
    </source>
</evidence>
<evidence type="ECO:0000256" key="11">
    <source>
        <dbReference type="ARBA" id="ARBA00022967"/>
    </source>
</evidence>
<proteinExistence type="inferred from homology"/>
<evidence type="ECO:0000256" key="12">
    <source>
        <dbReference type="ARBA" id="ARBA00022982"/>
    </source>
</evidence>
<evidence type="ECO:0000256" key="5">
    <source>
        <dbReference type="ARBA" id="ARBA00022448"/>
    </source>
</evidence>
<evidence type="ECO:0000256" key="7">
    <source>
        <dbReference type="ARBA" id="ARBA00022692"/>
    </source>
</evidence>
<evidence type="ECO:0000313" key="22">
    <source>
        <dbReference type="EMBL" id="ASV72595.1"/>
    </source>
</evidence>
<evidence type="ECO:0000256" key="18">
    <source>
        <dbReference type="RuleBase" id="RU000457"/>
    </source>
</evidence>
<dbReference type="Gene3D" id="2.60.40.420">
    <property type="entry name" value="Cupredoxins - blue copper proteins"/>
    <property type="match status" value="1"/>
</dbReference>